<dbReference type="GO" id="GO:0003677">
    <property type="term" value="F:DNA binding"/>
    <property type="evidence" value="ECO:0007669"/>
    <property type="project" value="UniProtKB-KW"/>
</dbReference>
<keyword evidence="1" id="KW-0238">DNA-binding</keyword>
<reference evidence="2" key="1">
    <citation type="journal article" date="2014" name="PLoS ONE">
        <title>Transcriptome-Based Identification of ABC Transporters in the Western Tarnished Plant Bug Lygus hesperus.</title>
        <authorList>
            <person name="Hull J.J."/>
            <person name="Chaney K."/>
            <person name="Geib S.M."/>
            <person name="Fabrick J.A."/>
            <person name="Brent C.S."/>
            <person name="Walsh D."/>
            <person name="Lavine L.C."/>
        </authorList>
    </citation>
    <scope>NUCLEOTIDE SEQUENCE</scope>
</reference>
<dbReference type="EMBL" id="GBHO01021991">
    <property type="protein sequence ID" value="JAG21613.1"/>
    <property type="molecule type" value="Transcribed_RNA"/>
</dbReference>
<accession>A0A0A9XS43</accession>
<feature type="non-terminal residue" evidence="2">
    <location>
        <position position="115"/>
    </location>
</feature>
<gene>
    <name evidence="2" type="ORF">CM83_4280</name>
</gene>
<dbReference type="SUPFAM" id="SSF47823">
    <property type="entry name" value="lambda integrase-like, N-terminal domain"/>
    <property type="match status" value="1"/>
</dbReference>
<evidence type="ECO:0008006" key="3">
    <source>
        <dbReference type="Google" id="ProtNLM"/>
    </source>
</evidence>
<sequence length="115" mass="13195">MKAAPEETISTLVSSLSESTIAQYTSTYKAWWNYCMCKDYDPYAVDTRKVLQFLQFMLSTTSSSYSSLNCHRSALFLISQQELGEDPLIKRFLKGVSKQRPSHPKYSCTWDPEMA</sequence>
<evidence type="ECO:0000256" key="1">
    <source>
        <dbReference type="ARBA" id="ARBA00023125"/>
    </source>
</evidence>
<dbReference type="AlphaFoldDB" id="A0A0A9XS43"/>
<dbReference type="Gene3D" id="1.10.150.130">
    <property type="match status" value="1"/>
</dbReference>
<proteinExistence type="predicted"/>
<protein>
    <recommendedName>
        <fullName evidence="3">Core-binding (CB) domain-containing protein</fullName>
    </recommendedName>
</protein>
<dbReference type="PANTHER" id="PTHR35617">
    <property type="entry name" value="PHAGE_INTEGRASE DOMAIN-CONTAINING PROTEIN"/>
    <property type="match status" value="1"/>
</dbReference>
<reference evidence="2" key="2">
    <citation type="submission" date="2014-07" db="EMBL/GenBank/DDBJ databases">
        <authorList>
            <person name="Hull J."/>
        </authorList>
    </citation>
    <scope>NUCLEOTIDE SEQUENCE</scope>
</reference>
<dbReference type="InterPro" id="IPR010998">
    <property type="entry name" value="Integrase_recombinase_N"/>
</dbReference>
<evidence type="ECO:0000313" key="2">
    <source>
        <dbReference type="EMBL" id="JAG21613.1"/>
    </source>
</evidence>
<organism evidence="2">
    <name type="scientific">Lygus hesperus</name>
    <name type="common">Western plant bug</name>
    <dbReference type="NCBI Taxonomy" id="30085"/>
    <lineage>
        <taxon>Eukaryota</taxon>
        <taxon>Metazoa</taxon>
        <taxon>Ecdysozoa</taxon>
        <taxon>Arthropoda</taxon>
        <taxon>Hexapoda</taxon>
        <taxon>Insecta</taxon>
        <taxon>Pterygota</taxon>
        <taxon>Neoptera</taxon>
        <taxon>Paraneoptera</taxon>
        <taxon>Hemiptera</taxon>
        <taxon>Heteroptera</taxon>
        <taxon>Panheteroptera</taxon>
        <taxon>Cimicomorpha</taxon>
        <taxon>Miridae</taxon>
        <taxon>Mirini</taxon>
        <taxon>Lygus</taxon>
    </lineage>
</organism>
<dbReference type="PANTHER" id="PTHR35617:SF3">
    <property type="entry name" value="CORE-BINDING (CB) DOMAIN-CONTAINING PROTEIN"/>
    <property type="match status" value="1"/>
</dbReference>
<name>A0A0A9XS43_LYGHE</name>